<dbReference type="SUPFAM" id="SSF53187">
    <property type="entry name" value="Zn-dependent exopeptidases"/>
    <property type="match status" value="1"/>
</dbReference>
<proteinExistence type="predicted"/>
<keyword evidence="7" id="KW-1185">Reference proteome</keyword>
<comment type="caution">
    <text evidence="6">The sequence shown here is derived from an EMBL/GenBank/DDBJ whole genome shotgun (WGS) entry which is preliminary data.</text>
</comment>
<organism evidence="6 7">
    <name type="scientific">Ramlibacter agri</name>
    <dbReference type="NCBI Taxonomy" id="2728837"/>
    <lineage>
        <taxon>Bacteria</taxon>
        <taxon>Pseudomonadati</taxon>
        <taxon>Pseudomonadota</taxon>
        <taxon>Betaproteobacteria</taxon>
        <taxon>Burkholderiales</taxon>
        <taxon>Comamonadaceae</taxon>
        <taxon>Ramlibacter</taxon>
    </lineage>
</organism>
<keyword evidence="4" id="KW-0862">Zinc</keyword>
<dbReference type="PANTHER" id="PTHR15162:SF7">
    <property type="entry name" value="SUCCINYLGLUTAMATE DESUCCINYLASE"/>
    <property type="match status" value="1"/>
</dbReference>
<dbReference type="Proteomes" id="UP000541185">
    <property type="component" value="Unassembled WGS sequence"/>
</dbReference>
<evidence type="ECO:0000256" key="4">
    <source>
        <dbReference type="ARBA" id="ARBA00022833"/>
    </source>
</evidence>
<name>A0A848H4L8_9BURK</name>
<dbReference type="InterPro" id="IPR055438">
    <property type="entry name" value="AstE_AspA_cat"/>
</dbReference>
<evidence type="ECO:0000259" key="5">
    <source>
        <dbReference type="Pfam" id="PF24827"/>
    </source>
</evidence>
<evidence type="ECO:0000313" key="6">
    <source>
        <dbReference type="EMBL" id="NML45504.1"/>
    </source>
</evidence>
<dbReference type="EMBL" id="JABBFX010000001">
    <property type="protein sequence ID" value="NML45504.1"/>
    <property type="molecule type" value="Genomic_DNA"/>
</dbReference>
<evidence type="ECO:0000256" key="2">
    <source>
        <dbReference type="ARBA" id="ARBA00022723"/>
    </source>
</evidence>
<dbReference type="RefSeq" id="WP_169419570.1">
    <property type="nucleotide sequence ID" value="NZ_JABBFX010000001.1"/>
</dbReference>
<sequence length="306" mass="33327">MATLFDTFSFTGSAPGPRLLILGAVHGNETCGAVAIQRLLKELASGEVLIQAGQLTLVPVTNKLAFDRKQRAGDRNLNRNLQPNAHPQDNEDRIANELCPLLEANEVLLDLHSFHSPGQPFVMVGPGNNTDPLQPFAHASEEEALARSLGVTRAVDGWLETYARGATRRGDRVEYGVGTTEYMRARGGYGVTLECGQHEDPSAPEVAYAAIRNCLAHLRMVDAPAPPAQQMETLRLVEVVDKNQPGDRFAQPWNSFDPWSAGQLVGWRQDGAEVHSSAAGHVVFPHAAADPGTEWFYFAVRAPRFS</sequence>
<dbReference type="Gene3D" id="3.40.630.10">
    <property type="entry name" value="Zn peptidases"/>
    <property type="match status" value="1"/>
</dbReference>
<feature type="domain" description="Succinylglutamate desuccinylase/Aspartoacylase catalytic" evidence="5">
    <location>
        <begin position="15"/>
        <end position="113"/>
    </location>
</feature>
<accession>A0A848H4L8</accession>
<comment type="cofactor">
    <cofactor evidence="1">
        <name>Zn(2+)</name>
        <dbReference type="ChEBI" id="CHEBI:29105"/>
    </cofactor>
</comment>
<evidence type="ECO:0000256" key="3">
    <source>
        <dbReference type="ARBA" id="ARBA00022801"/>
    </source>
</evidence>
<dbReference type="GO" id="GO:0016788">
    <property type="term" value="F:hydrolase activity, acting on ester bonds"/>
    <property type="evidence" value="ECO:0007669"/>
    <property type="project" value="InterPro"/>
</dbReference>
<keyword evidence="2" id="KW-0479">Metal-binding</keyword>
<dbReference type="GO" id="GO:0046872">
    <property type="term" value="F:metal ion binding"/>
    <property type="evidence" value="ECO:0007669"/>
    <property type="project" value="UniProtKB-KW"/>
</dbReference>
<evidence type="ECO:0000256" key="1">
    <source>
        <dbReference type="ARBA" id="ARBA00001947"/>
    </source>
</evidence>
<evidence type="ECO:0000313" key="7">
    <source>
        <dbReference type="Proteomes" id="UP000541185"/>
    </source>
</evidence>
<gene>
    <name evidence="6" type="ORF">HHL11_17255</name>
</gene>
<dbReference type="PANTHER" id="PTHR15162">
    <property type="entry name" value="ASPARTOACYLASE"/>
    <property type="match status" value="1"/>
</dbReference>
<keyword evidence="3" id="KW-0378">Hydrolase</keyword>
<dbReference type="Pfam" id="PF24827">
    <property type="entry name" value="AstE_AspA_cat"/>
    <property type="match status" value="1"/>
</dbReference>
<protein>
    <submittedName>
        <fullName evidence="6">Succinylglutamate desuccinylase</fullName>
    </submittedName>
</protein>
<dbReference type="InterPro" id="IPR050178">
    <property type="entry name" value="AspA/AstE_fam"/>
</dbReference>
<dbReference type="GO" id="GO:0005829">
    <property type="term" value="C:cytosol"/>
    <property type="evidence" value="ECO:0007669"/>
    <property type="project" value="TreeGrafter"/>
</dbReference>
<dbReference type="AlphaFoldDB" id="A0A848H4L8"/>
<reference evidence="6 7" key="1">
    <citation type="submission" date="2020-04" db="EMBL/GenBank/DDBJ databases">
        <title>Ramlibacter sp. G-1-2-2 isolated from soil.</title>
        <authorList>
            <person name="Dahal R.H."/>
        </authorList>
    </citation>
    <scope>NUCLEOTIDE SEQUENCE [LARGE SCALE GENOMIC DNA]</scope>
    <source>
        <strain evidence="6 7">G-1-2-2</strain>
    </source>
</reference>